<dbReference type="Proteomes" id="UP001642487">
    <property type="component" value="Chromosome 7"/>
</dbReference>
<keyword evidence="2" id="KW-1185">Reference proteome</keyword>
<reference evidence="1 2" key="1">
    <citation type="submission" date="2024-03" db="EMBL/GenBank/DDBJ databases">
        <authorList>
            <person name="Gkanogiannis A."/>
            <person name="Becerra Lopez-Lavalle L."/>
        </authorList>
    </citation>
    <scope>NUCLEOTIDE SEQUENCE [LARGE SCALE GENOMIC DNA]</scope>
</reference>
<name>A0ABP0Z2C5_9ROSI</name>
<evidence type="ECO:0000313" key="1">
    <source>
        <dbReference type="EMBL" id="CAK9325960.1"/>
    </source>
</evidence>
<protein>
    <submittedName>
        <fullName evidence="1">Uncharacterized protein</fullName>
    </submittedName>
</protein>
<evidence type="ECO:0000313" key="2">
    <source>
        <dbReference type="Proteomes" id="UP001642487"/>
    </source>
</evidence>
<gene>
    <name evidence="1" type="ORF">CITCOLO1_LOCUS18252</name>
</gene>
<sequence>LLQVQITLCSAVFQRQNKGEQLKLKNQKTHRTEVSGRIFTMSGRWAGESKIELGTADMLILKRKNHCALLPNALPNVVIAGLRGICG</sequence>
<accession>A0ABP0Z2C5</accession>
<feature type="non-terminal residue" evidence="1">
    <location>
        <position position="1"/>
    </location>
</feature>
<dbReference type="EMBL" id="OZ021741">
    <property type="protein sequence ID" value="CAK9325960.1"/>
    <property type="molecule type" value="Genomic_DNA"/>
</dbReference>
<organism evidence="1 2">
    <name type="scientific">Citrullus colocynthis</name>
    <name type="common">colocynth</name>
    <dbReference type="NCBI Taxonomy" id="252529"/>
    <lineage>
        <taxon>Eukaryota</taxon>
        <taxon>Viridiplantae</taxon>
        <taxon>Streptophyta</taxon>
        <taxon>Embryophyta</taxon>
        <taxon>Tracheophyta</taxon>
        <taxon>Spermatophyta</taxon>
        <taxon>Magnoliopsida</taxon>
        <taxon>eudicotyledons</taxon>
        <taxon>Gunneridae</taxon>
        <taxon>Pentapetalae</taxon>
        <taxon>rosids</taxon>
        <taxon>fabids</taxon>
        <taxon>Cucurbitales</taxon>
        <taxon>Cucurbitaceae</taxon>
        <taxon>Benincaseae</taxon>
        <taxon>Citrullus</taxon>
    </lineage>
</organism>
<proteinExistence type="predicted"/>